<dbReference type="PANTHER" id="PTHR34676:SF8">
    <property type="entry name" value="TRANSMEMBRANE PROTEIN"/>
    <property type="match status" value="1"/>
</dbReference>
<proteinExistence type="predicted"/>
<dbReference type="EMBL" id="JBGMDY010000010">
    <property type="protein sequence ID" value="KAL2319838.1"/>
    <property type="molecule type" value="Genomic_DNA"/>
</dbReference>
<name>A0ABD1L8W0_9FABA</name>
<sequence length="111" mass="13078">MTRRHRTSSTPLSNSDEFFRISACTTAKEAWELIKVTHEGTPEVRRARKNALIQEYEMFRMLQGETIMDVQKRFTHIVNNLKGLGKKFDEEEVNVKILKSLNRKWQPTVKQ</sequence>
<evidence type="ECO:0008006" key="3">
    <source>
        <dbReference type="Google" id="ProtNLM"/>
    </source>
</evidence>
<reference evidence="1 2" key="1">
    <citation type="submission" date="2024-08" db="EMBL/GenBank/DDBJ databases">
        <title>Insights into the chromosomal genome structure of Flemingia macrophylla.</title>
        <authorList>
            <person name="Ding Y."/>
            <person name="Zhao Y."/>
            <person name="Bi W."/>
            <person name="Wu M."/>
            <person name="Zhao G."/>
            <person name="Gong Y."/>
            <person name="Li W."/>
            <person name="Zhang P."/>
        </authorList>
    </citation>
    <scope>NUCLEOTIDE SEQUENCE [LARGE SCALE GENOMIC DNA]</scope>
    <source>
        <strain evidence="1">DYQJB</strain>
        <tissue evidence="1">Leaf</tissue>
    </source>
</reference>
<comment type="caution">
    <text evidence="1">The sequence shown here is derived from an EMBL/GenBank/DDBJ whole genome shotgun (WGS) entry which is preliminary data.</text>
</comment>
<accession>A0ABD1L8W0</accession>
<evidence type="ECO:0000313" key="1">
    <source>
        <dbReference type="EMBL" id="KAL2319838.1"/>
    </source>
</evidence>
<keyword evidence="2" id="KW-1185">Reference proteome</keyword>
<organism evidence="1 2">
    <name type="scientific">Flemingia macrophylla</name>
    <dbReference type="NCBI Taxonomy" id="520843"/>
    <lineage>
        <taxon>Eukaryota</taxon>
        <taxon>Viridiplantae</taxon>
        <taxon>Streptophyta</taxon>
        <taxon>Embryophyta</taxon>
        <taxon>Tracheophyta</taxon>
        <taxon>Spermatophyta</taxon>
        <taxon>Magnoliopsida</taxon>
        <taxon>eudicotyledons</taxon>
        <taxon>Gunneridae</taxon>
        <taxon>Pentapetalae</taxon>
        <taxon>rosids</taxon>
        <taxon>fabids</taxon>
        <taxon>Fabales</taxon>
        <taxon>Fabaceae</taxon>
        <taxon>Papilionoideae</taxon>
        <taxon>50 kb inversion clade</taxon>
        <taxon>NPAAA clade</taxon>
        <taxon>indigoferoid/millettioid clade</taxon>
        <taxon>Phaseoleae</taxon>
        <taxon>Flemingia</taxon>
    </lineage>
</organism>
<evidence type="ECO:0000313" key="2">
    <source>
        <dbReference type="Proteomes" id="UP001603857"/>
    </source>
</evidence>
<gene>
    <name evidence="1" type="ORF">Fmac_028807</name>
</gene>
<dbReference type="Proteomes" id="UP001603857">
    <property type="component" value="Unassembled WGS sequence"/>
</dbReference>
<dbReference type="AlphaFoldDB" id="A0ABD1L8W0"/>
<protein>
    <recommendedName>
        <fullName evidence="3">UBN2 domain-containing protein</fullName>
    </recommendedName>
</protein>
<dbReference type="PANTHER" id="PTHR34676">
    <property type="entry name" value="DUF4219 DOMAIN-CONTAINING PROTEIN-RELATED"/>
    <property type="match status" value="1"/>
</dbReference>
<dbReference type="Pfam" id="PF14223">
    <property type="entry name" value="Retrotran_gag_2"/>
    <property type="match status" value="1"/>
</dbReference>